<keyword evidence="2" id="KW-1185">Reference proteome</keyword>
<dbReference type="EMBL" id="RCUY01000002">
    <property type="protein sequence ID" value="RLP83914.1"/>
    <property type="molecule type" value="Genomic_DNA"/>
</dbReference>
<sequence length="91" mass="9722">MNSTRIAPAALAGAARMLEAVDLHVDPLPTIGPTEEAGILIEMFDGTQIRSAEILSSGEIELFHMRIDDAGGTHLKTQDSESAARFLMGRS</sequence>
<protein>
    <submittedName>
        <fullName evidence="1">Uncharacterized protein</fullName>
    </submittedName>
</protein>
<accession>A0A3L7AUQ8</accession>
<reference evidence="1 2" key="1">
    <citation type="submission" date="2018-10" db="EMBL/GenBank/DDBJ databases">
        <authorList>
            <person name="Li J."/>
        </authorList>
    </citation>
    <scope>NUCLEOTIDE SEQUENCE [LARGE SCALE GENOMIC DNA]</scope>
    <source>
        <strain evidence="1 2">JCM 11654</strain>
    </source>
</reference>
<dbReference type="OrthoDB" id="9896037at2"/>
<name>A0A3L7AUQ8_9MICO</name>
<organism evidence="1 2">
    <name type="scientific">Mycetocola lacteus</name>
    <dbReference type="NCBI Taxonomy" id="76637"/>
    <lineage>
        <taxon>Bacteria</taxon>
        <taxon>Bacillati</taxon>
        <taxon>Actinomycetota</taxon>
        <taxon>Actinomycetes</taxon>
        <taxon>Micrococcales</taxon>
        <taxon>Microbacteriaceae</taxon>
        <taxon>Mycetocola</taxon>
    </lineage>
</organism>
<proteinExistence type="predicted"/>
<gene>
    <name evidence="1" type="ORF">D9V34_03660</name>
</gene>
<dbReference type="RefSeq" id="WP_121687537.1">
    <property type="nucleotide sequence ID" value="NZ_RCUY01000002.1"/>
</dbReference>
<dbReference type="Proteomes" id="UP000269438">
    <property type="component" value="Unassembled WGS sequence"/>
</dbReference>
<dbReference type="AlphaFoldDB" id="A0A3L7AUQ8"/>
<evidence type="ECO:0000313" key="1">
    <source>
        <dbReference type="EMBL" id="RLP83914.1"/>
    </source>
</evidence>
<comment type="caution">
    <text evidence="1">The sequence shown here is derived from an EMBL/GenBank/DDBJ whole genome shotgun (WGS) entry which is preliminary data.</text>
</comment>
<evidence type="ECO:0000313" key="2">
    <source>
        <dbReference type="Proteomes" id="UP000269438"/>
    </source>
</evidence>